<proteinExistence type="predicted"/>
<accession>A0ABS6S023</accession>
<evidence type="ECO:0000313" key="1">
    <source>
        <dbReference type="EMBL" id="MBV6342207.1"/>
    </source>
</evidence>
<sequence>MSAYDEAVALFPTNAAVKNGRAGLLLVSNRHAELRESLIIETPVTKDEWTGYHIVAMSYLKEGRELDEAIRRLQYGADNVKWPASRDYFASALALAKMKGKRFGDALNALKKHVVQISDIRNQFYLLLIAHCNIALGMSTDAIDDLRRVSENADNTVLEIVRLIIKRYNLDGNHPLSSAEVAEIDDQIMDMELQFLISGFMLFFRKSLLKGRA</sequence>
<reference evidence="1 2" key="1">
    <citation type="journal article" date="2020" name="J Geophys Res Biogeosci">
        <title>Magnetotaxis as an Adaptation to Enable Bacterial Shuttling of Microbial Sulfur and Sulfur Cycling Across Aquatic Oxic#Anoxic Interfaces.</title>
        <authorList>
            <person name="Li J."/>
            <person name="Liu P."/>
            <person name="Wang J."/>
            <person name="Roberts A.P."/>
            <person name="Pan Y."/>
        </authorList>
    </citation>
    <scope>NUCLEOTIDE SEQUENCE [LARGE SCALE GENOMIC DNA]</scope>
    <source>
        <strain evidence="1 2">MYR-1_YQ</strain>
    </source>
</reference>
<keyword evidence="2" id="KW-1185">Reference proteome</keyword>
<dbReference type="RefSeq" id="WP_218252831.1">
    <property type="nucleotide sequence ID" value="NZ_JABXWD010000212.1"/>
</dbReference>
<dbReference type="Proteomes" id="UP001196980">
    <property type="component" value="Unassembled WGS sequence"/>
</dbReference>
<evidence type="ECO:0000313" key="2">
    <source>
        <dbReference type="Proteomes" id="UP001196980"/>
    </source>
</evidence>
<organism evidence="1 2">
    <name type="scientific">Candidatus Magnetobacterium casense</name>
    <dbReference type="NCBI Taxonomy" id="1455061"/>
    <lineage>
        <taxon>Bacteria</taxon>
        <taxon>Pseudomonadati</taxon>
        <taxon>Nitrospirota</taxon>
        <taxon>Thermodesulfovibrionia</taxon>
        <taxon>Thermodesulfovibrionales</taxon>
        <taxon>Candidatus Magnetobacteriaceae</taxon>
        <taxon>Candidatus Magnetobacterium</taxon>
    </lineage>
</organism>
<comment type="caution">
    <text evidence="1">The sequence shown here is derived from an EMBL/GenBank/DDBJ whole genome shotgun (WGS) entry which is preliminary data.</text>
</comment>
<gene>
    <name evidence="1" type="ORF">HWQ67_11480</name>
</gene>
<evidence type="ECO:0008006" key="3">
    <source>
        <dbReference type="Google" id="ProtNLM"/>
    </source>
</evidence>
<name>A0ABS6S023_9BACT</name>
<protein>
    <recommendedName>
        <fullName evidence="3">Tetratricopeptide repeat protein</fullName>
    </recommendedName>
</protein>
<dbReference type="EMBL" id="JABXWD010000212">
    <property type="protein sequence ID" value="MBV6342207.1"/>
    <property type="molecule type" value="Genomic_DNA"/>
</dbReference>